<dbReference type="Pfam" id="PF13525">
    <property type="entry name" value="YfiO"/>
    <property type="match status" value="2"/>
</dbReference>
<dbReference type="STRING" id="76595.SAMN05660313_00953"/>
<gene>
    <name evidence="6" type="ORF">SAMN05660313_00953</name>
</gene>
<proteinExistence type="predicted"/>
<protein>
    <submittedName>
        <fullName evidence="6">Beta-barrel assembly machine subunit BamD</fullName>
    </submittedName>
</protein>
<dbReference type="PROSITE" id="PS51257">
    <property type="entry name" value="PROKAR_LIPOPROTEIN"/>
    <property type="match status" value="1"/>
</dbReference>
<evidence type="ECO:0000256" key="2">
    <source>
        <dbReference type="ARBA" id="ARBA00023136"/>
    </source>
</evidence>
<feature type="repeat" description="TPR" evidence="4">
    <location>
        <begin position="66"/>
        <end position="99"/>
    </location>
</feature>
<dbReference type="InterPro" id="IPR039565">
    <property type="entry name" value="BamD-like"/>
</dbReference>
<evidence type="ECO:0000256" key="3">
    <source>
        <dbReference type="ARBA" id="ARBA00023237"/>
    </source>
</evidence>
<keyword evidence="3" id="KW-0998">Cell outer membrane</keyword>
<evidence type="ECO:0000259" key="5">
    <source>
        <dbReference type="Pfam" id="PF13525"/>
    </source>
</evidence>
<dbReference type="AlphaFoldDB" id="A0A1K1MV84"/>
<dbReference type="NCBIfam" id="TIGR03302">
    <property type="entry name" value="OM_YfiO"/>
    <property type="match status" value="1"/>
</dbReference>
<keyword evidence="7" id="KW-1185">Reference proteome</keyword>
<accession>A0A1K1MV84</accession>
<dbReference type="PROSITE" id="PS50005">
    <property type="entry name" value="TPR"/>
    <property type="match status" value="1"/>
</dbReference>
<dbReference type="OrthoDB" id="9770761at2"/>
<dbReference type="SUPFAM" id="SSF48452">
    <property type="entry name" value="TPR-like"/>
    <property type="match status" value="1"/>
</dbReference>
<name>A0A1K1MV84_9FLAO</name>
<reference evidence="7" key="1">
    <citation type="submission" date="2016-11" db="EMBL/GenBank/DDBJ databases">
        <authorList>
            <person name="Varghese N."/>
            <person name="Submissions S."/>
        </authorList>
    </citation>
    <scope>NUCLEOTIDE SEQUENCE [LARGE SCALE GENOMIC DNA]</scope>
    <source>
        <strain evidence="7">DSM 24786</strain>
    </source>
</reference>
<keyword evidence="2" id="KW-0472">Membrane</keyword>
<evidence type="ECO:0000313" key="7">
    <source>
        <dbReference type="Proteomes" id="UP000183257"/>
    </source>
</evidence>
<feature type="domain" description="Outer membrane lipoprotein BamD-like" evidence="5">
    <location>
        <begin position="179"/>
        <end position="266"/>
    </location>
</feature>
<keyword evidence="4" id="KW-0802">TPR repeat</keyword>
<dbReference type="InterPro" id="IPR017689">
    <property type="entry name" value="BamD"/>
</dbReference>
<sequence length="270" mass="31622">MRKLLPLLSLVLVLASCSEYQKVLKNQEIKPKYEMAEKFYEEGDFKRANRLFEQIAPKYIGKAQGERVMFFYSNTYYEIGQYNDAGYQFERFLKAYPKSEKVQQASFMSAKSYYHLSRKYSLDQTDTDKALLKLQNFINTYPDSEFLPEANEIAADLVQKKEKKSLEIAKQFTKLGEFYDLEYSISAIKALENFVVDNPGSIYKEEALYYKTLAAYNLALNSHPQKKEERLNNAKEAYSKFIKTFPETEFAKKANNMAERIDKELQNYSK</sequence>
<evidence type="ECO:0000313" key="6">
    <source>
        <dbReference type="EMBL" id="SFW27098.1"/>
    </source>
</evidence>
<dbReference type="Proteomes" id="UP000183257">
    <property type="component" value="Unassembled WGS sequence"/>
</dbReference>
<keyword evidence="1" id="KW-0732">Signal</keyword>
<evidence type="ECO:0000256" key="1">
    <source>
        <dbReference type="ARBA" id="ARBA00022729"/>
    </source>
</evidence>
<dbReference type="InterPro" id="IPR011990">
    <property type="entry name" value="TPR-like_helical_dom_sf"/>
</dbReference>
<organism evidence="6 7">
    <name type="scientific">Cellulophaga fucicola</name>
    <dbReference type="NCBI Taxonomy" id="76595"/>
    <lineage>
        <taxon>Bacteria</taxon>
        <taxon>Pseudomonadati</taxon>
        <taxon>Bacteroidota</taxon>
        <taxon>Flavobacteriia</taxon>
        <taxon>Flavobacteriales</taxon>
        <taxon>Flavobacteriaceae</taxon>
        <taxon>Cellulophaga</taxon>
    </lineage>
</organism>
<dbReference type="RefSeq" id="WP_084639118.1">
    <property type="nucleotide sequence ID" value="NZ_CBDUMO010000011.1"/>
</dbReference>
<dbReference type="Gene3D" id="1.25.40.10">
    <property type="entry name" value="Tetratricopeptide repeat domain"/>
    <property type="match status" value="1"/>
</dbReference>
<dbReference type="InterPro" id="IPR019734">
    <property type="entry name" value="TPR_rpt"/>
</dbReference>
<feature type="domain" description="Outer membrane lipoprotein BamD-like" evidence="5">
    <location>
        <begin position="32"/>
        <end position="178"/>
    </location>
</feature>
<evidence type="ECO:0000256" key="4">
    <source>
        <dbReference type="PROSITE-ProRule" id="PRU00339"/>
    </source>
</evidence>
<dbReference type="EMBL" id="FPIY01000001">
    <property type="protein sequence ID" value="SFW27098.1"/>
    <property type="molecule type" value="Genomic_DNA"/>
</dbReference>